<keyword evidence="13" id="KW-0115">cAMP biosynthesis</keyword>
<dbReference type="GO" id="GO:0004016">
    <property type="term" value="F:adenylate cyclase activity"/>
    <property type="evidence" value="ECO:0007669"/>
    <property type="project" value="UniProtKB-EC"/>
</dbReference>
<dbReference type="PROSITE" id="PS50125">
    <property type="entry name" value="GUANYLATE_CYCLASE_2"/>
    <property type="match status" value="1"/>
</dbReference>
<dbReference type="EMBL" id="CZPT02001895">
    <property type="protein sequence ID" value="SCU72679.1"/>
    <property type="molecule type" value="Genomic_DNA"/>
</dbReference>
<comment type="subcellular location">
    <subcellularLocation>
        <location evidence="4">Membrane</location>
        <topology evidence="4">Multi-pass membrane protein</topology>
    </subcellularLocation>
</comment>
<dbReference type="InterPro" id="IPR001054">
    <property type="entry name" value="A/G_cyclase"/>
</dbReference>
<evidence type="ECO:0000256" key="3">
    <source>
        <dbReference type="ARBA" id="ARBA00002708"/>
    </source>
</evidence>
<dbReference type="GO" id="GO:0005524">
    <property type="term" value="F:ATP binding"/>
    <property type="evidence" value="ECO:0007669"/>
    <property type="project" value="UniProtKB-KW"/>
</dbReference>
<feature type="domain" description="Guanylate cyclase" evidence="22">
    <location>
        <begin position="867"/>
        <end position="1021"/>
    </location>
</feature>
<evidence type="ECO:0000256" key="15">
    <source>
        <dbReference type="ARBA" id="ARBA00023170"/>
    </source>
</evidence>
<dbReference type="FunFam" id="3.30.70.1230:FF:000022">
    <property type="entry name" value="Receptor-type adenylate cyclase GRESAG 4, putative"/>
    <property type="match status" value="1"/>
</dbReference>
<comment type="function">
    <text evidence="3">Could act as a receptor for an unknown ligand.</text>
</comment>
<evidence type="ECO:0000256" key="9">
    <source>
        <dbReference type="ARBA" id="ARBA00022741"/>
    </source>
</evidence>
<dbReference type="Pfam" id="PF25493">
    <property type="entry name" value="Peripla_BP_A-cyclase"/>
    <property type="match status" value="1"/>
</dbReference>
<gene>
    <name evidence="23" type="ORF">TEOVI_000425700</name>
</gene>
<keyword evidence="11" id="KW-0460">Magnesium</keyword>
<evidence type="ECO:0000256" key="13">
    <source>
        <dbReference type="ARBA" id="ARBA00022998"/>
    </source>
</evidence>
<evidence type="ECO:0000256" key="2">
    <source>
        <dbReference type="ARBA" id="ARBA00001946"/>
    </source>
</evidence>
<evidence type="ECO:0000256" key="12">
    <source>
        <dbReference type="ARBA" id="ARBA00022989"/>
    </source>
</evidence>
<comment type="catalytic activity">
    <reaction evidence="1">
        <text>ATP = 3',5'-cyclic AMP + diphosphate</text>
        <dbReference type="Rhea" id="RHEA:15389"/>
        <dbReference type="ChEBI" id="CHEBI:30616"/>
        <dbReference type="ChEBI" id="CHEBI:33019"/>
        <dbReference type="ChEBI" id="CHEBI:58165"/>
        <dbReference type="EC" id="4.6.1.1"/>
    </reaction>
</comment>
<evidence type="ECO:0000256" key="7">
    <source>
        <dbReference type="ARBA" id="ARBA00022692"/>
    </source>
</evidence>
<accession>A0A1G4IJG7</accession>
<dbReference type="Gene3D" id="3.30.70.1230">
    <property type="entry name" value="Nucleotide cyclase"/>
    <property type="match status" value="1"/>
</dbReference>
<comment type="cofactor">
    <cofactor evidence="2">
        <name>Mg(2+)</name>
        <dbReference type="ChEBI" id="CHEBI:18420"/>
    </cofactor>
</comment>
<dbReference type="AlphaFoldDB" id="A0A1G4IJG7"/>
<dbReference type="GO" id="GO:0035556">
    <property type="term" value="P:intracellular signal transduction"/>
    <property type="evidence" value="ECO:0007669"/>
    <property type="project" value="InterPro"/>
</dbReference>
<evidence type="ECO:0000256" key="4">
    <source>
        <dbReference type="ARBA" id="ARBA00004141"/>
    </source>
</evidence>
<evidence type="ECO:0000256" key="1">
    <source>
        <dbReference type="ARBA" id="ARBA00001593"/>
    </source>
</evidence>
<dbReference type="SUPFAM" id="SSF53822">
    <property type="entry name" value="Periplasmic binding protein-like I"/>
    <property type="match status" value="2"/>
</dbReference>
<dbReference type="Proteomes" id="UP000195570">
    <property type="component" value="Unassembled WGS sequence"/>
</dbReference>
<reference evidence="23" key="1">
    <citation type="submission" date="2016-09" db="EMBL/GenBank/DDBJ databases">
        <authorList>
            <person name="Hebert L."/>
            <person name="Moumen B."/>
        </authorList>
    </citation>
    <scope>NUCLEOTIDE SEQUENCE [LARGE SCALE GENOMIC DNA]</scope>
    <source>
        <strain evidence="23">OVI</strain>
    </source>
</reference>
<sequence length="1209" mass="133298">MKAPALLLFLLSACAASPPTREAGGVQVTVTIVSLMYSKNWPAEYINAVNAGFNASLAARNWVVAPGVNVSVVPPPSYDTPAYQHLEKYLENVKDDNSSMVVVLGPMGEESSFASYDTLKKHGLVGFAPMTGAAGFETYLPHLYFLRPGFTGELIALIRYAVTYLRVLRLGFTYLEGMMGGTTTYENAVDFLSRMGYTFCCIFTVHGTAERRTVTGREFDVAWNEFAGKLPQAVIVVATVNDEIKNFVKNLVADPRTADAYLLAPSLMQKSIVTVWKEALEAANATFVPRRVIQTGTNPLANDTDSRAISRFQGEMRDYLTAYGEWAGVDDAECFLKDDAEGELMVAGWLAGEVLSQALRSHGWMNNRTAFMESLYEQRRYVVDNIVIGDFGGGCEDKSTDSGAICQCNRGGRKVYMKEIAEGYRLRPLVGGYIVQSQLECNSDPAILQPPLSGLAILINDRQELTRAVKQFKIGTSAVSADGEDDDVDRLVIQVFDTKAHTAFDDLKALQQRKILTALFGVVTESLLELSNVTFIDPMVPTPHLNTFNRNVIRLSPTLEQQLYVHATYLSSIRAVNVHCIVRSNEAARIIDVLRKTLITFGLNLSSTKVLEARTTIRGNLPTRGSVFLIGLVGTDIAAIEEHLRTHERTLIFVQYSDIALLYNEFVQTLNNTHTAERLVFATSLPHWADANTTSETVRRFQDVISDVALRTPLSLLGFATGRLMQRNLQRMPKVTPELLSDLFFEETVITVDDMRYGPFRHYDCVINDVVTEDNCITNFGAADISVWSMARALRPHEPVLQEAMFPSMKYNVPNGNALTPAQLAGVIGGTSAALFLLLGLGVLLYFVLRDGRDNDNAPKEPTDPVTLIFTDVESSTALWAAHPELMPEAVAAHHSMIRSLISRHGCYEVKTVGDSFMIACKSPTTAVKLVLDLQVMFMQYDWGSSVFDDSYREFELRKADDVDGYAPPTALLDSATYGQYWNGLRVRVGVHTGLCDIRHDEVTKGYDYYGQVPNLAARTENVTNGGQVLLTHAMYLALSTAEREEFDVTPLGEVPLRGVPEPVVMYQLNAVPGRSFSALRLDRVIDVLEEGGDGTGTSGSDRASTVIELSESAQAIASSLLSLLGTLTPAQRHRTLMLFCERWRVALPRSLGAVWDDDGCREVIRRVAAKVGHVVDFHSLGTSERSSSTLSSASIIIIPNRTTDFDKF</sequence>
<dbReference type="FunFam" id="3.40.50.2300:FF:000162">
    <property type="entry name" value="Receptor-type adenylate cyclase GRESAG 4, putative"/>
    <property type="match status" value="1"/>
</dbReference>
<feature type="chain" id="PRO_5009235581" description="adenylate cyclase" evidence="21">
    <location>
        <begin position="17"/>
        <end position="1209"/>
    </location>
</feature>
<keyword evidence="9" id="KW-0547">Nucleotide-binding</keyword>
<keyword evidence="21" id="KW-0732">Signal</keyword>
<dbReference type="PANTHER" id="PTHR43081">
    <property type="entry name" value="ADENYLATE CYCLASE, TERMINAL-DIFFERENTIATION SPECIFIC-RELATED"/>
    <property type="match status" value="1"/>
</dbReference>
<dbReference type="Pfam" id="PF00211">
    <property type="entry name" value="Guanylate_cyc"/>
    <property type="match status" value="1"/>
</dbReference>
<evidence type="ECO:0000259" key="22">
    <source>
        <dbReference type="PROSITE" id="PS50125"/>
    </source>
</evidence>
<keyword evidence="10" id="KW-0067">ATP-binding</keyword>
<dbReference type="GO" id="GO:0016020">
    <property type="term" value="C:membrane"/>
    <property type="evidence" value="ECO:0007669"/>
    <property type="project" value="UniProtKB-SubCell"/>
</dbReference>
<dbReference type="EC" id="4.6.1.1" evidence="6"/>
<comment type="caution">
    <text evidence="23">The sequence shown here is derived from an EMBL/GenBank/DDBJ whole genome shotgun (WGS) entry which is preliminary data.</text>
</comment>
<dbReference type="Gene3D" id="3.40.50.2300">
    <property type="match status" value="2"/>
</dbReference>
<dbReference type="SUPFAM" id="SSF55073">
    <property type="entry name" value="Nucleotide cyclase"/>
    <property type="match status" value="1"/>
</dbReference>
<evidence type="ECO:0000313" key="23">
    <source>
        <dbReference type="EMBL" id="SCU72679.1"/>
    </source>
</evidence>
<evidence type="ECO:0000256" key="10">
    <source>
        <dbReference type="ARBA" id="ARBA00022840"/>
    </source>
</evidence>
<dbReference type="InterPro" id="IPR029787">
    <property type="entry name" value="Nucleotide_cyclase"/>
</dbReference>
<dbReference type="CDD" id="cd07556">
    <property type="entry name" value="Nucleotidyl_cyc_III"/>
    <property type="match status" value="1"/>
</dbReference>
<keyword evidence="12 20" id="KW-1133">Transmembrane helix</keyword>
<dbReference type="GO" id="GO:0006171">
    <property type="term" value="P:cAMP biosynthetic process"/>
    <property type="evidence" value="ECO:0007669"/>
    <property type="project" value="UniProtKB-KW"/>
</dbReference>
<evidence type="ECO:0000256" key="17">
    <source>
        <dbReference type="ARBA" id="ARBA00023239"/>
    </source>
</evidence>
<dbReference type="SMART" id="SM00044">
    <property type="entry name" value="CYCc"/>
    <property type="match status" value="1"/>
</dbReference>
<organism evidence="23 24">
    <name type="scientific">Trypanosoma equiperdum</name>
    <dbReference type="NCBI Taxonomy" id="5694"/>
    <lineage>
        <taxon>Eukaryota</taxon>
        <taxon>Discoba</taxon>
        <taxon>Euglenozoa</taxon>
        <taxon>Kinetoplastea</taxon>
        <taxon>Metakinetoplastina</taxon>
        <taxon>Trypanosomatida</taxon>
        <taxon>Trypanosomatidae</taxon>
        <taxon>Trypanosoma</taxon>
    </lineage>
</organism>
<comment type="similarity">
    <text evidence="5">Belongs to the adenylyl cyclase class-3 family.</text>
</comment>
<keyword evidence="15" id="KW-0675">Receptor</keyword>
<dbReference type="InterPro" id="IPR050697">
    <property type="entry name" value="Adenylyl/Guanylyl_Cyclase_3/4"/>
</dbReference>
<evidence type="ECO:0000313" key="24">
    <source>
        <dbReference type="Proteomes" id="UP000195570"/>
    </source>
</evidence>
<evidence type="ECO:0000256" key="18">
    <source>
        <dbReference type="ARBA" id="ARBA00032597"/>
    </source>
</evidence>
<feature type="signal peptide" evidence="21">
    <location>
        <begin position="1"/>
        <end position="16"/>
    </location>
</feature>
<protein>
    <recommendedName>
        <fullName evidence="6">adenylate cyclase</fullName>
        <ecNumber evidence="6">4.6.1.1</ecNumber>
    </recommendedName>
    <alternativeName>
        <fullName evidence="18">ATP pyrophosphate-lyase</fullName>
    </alternativeName>
    <alternativeName>
        <fullName evidence="19">Adenylyl cyclase</fullName>
    </alternativeName>
</protein>
<dbReference type="GeneID" id="92378197"/>
<dbReference type="InterPro" id="IPR057398">
    <property type="entry name" value="GRESAG4.1/3_peripasmic_2"/>
</dbReference>
<proteinExistence type="inferred from homology"/>
<keyword evidence="17 23" id="KW-0456">Lyase</keyword>
<evidence type="ECO:0000256" key="11">
    <source>
        <dbReference type="ARBA" id="ARBA00022842"/>
    </source>
</evidence>
<keyword evidence="7 20" id="KW-0812">Transmembrane</keyword>
<evidence type="ECO:0000256" key="14">
    <source>
        <dbReference type="ARBA" id="ARBA00023136"/>
    </source>
</evidence>
<evidence type="ECO:0000256" key="6">
    <source>
        <dbReference type="ARBA" id="ARBA00012201"/>
    </source>
</evidence>
<dbReference type="Pfam" id="PF25495">
    <property type="entry name" value="Peripla_BP_A-cyclase_1"/>
    <property type="match status" value="1"/>
</dbReference>
<evidence type="ECO:0000256" key="5">
    <source>
        <dbReference type="ARBA" id="ARBA00005381"/>
    </source>
</evidence>
<feature type="transmembrane region" description="Helical" evidence="20">
    <location>
        <begin position="824"/>
        <end position="849"/>
    </location>
</feature>
<dbReference type="InterPro" id="IPR028082">
    <property type="entry name" value="Peripla_BP_I"/>
</dbReference>
<dbReference type="InterPro" id="IPR057399">
    <property type="entry name" value="GRESAG4.1/3_peripasmic_1"/>
</dbReference>
<keyword evidence="16" id="KW-0325">Glycoprotein</keyword>
<name>A0A1G4IJG7_TRYEQ</name>
<keyword evidence="8" id="KW-0479">Metal-binding</keyword>
<evidence type="ECO:0000256" key="21">
    <source>
        <dbReference type="SAM" id="SignalP"/>
    </source>
</evidence>
<evidence type="ECO:0000256" key="20">
    <source>
        <dbReference type="SAM" id="Phobius"/>
    </source>
</evidence>
<evidence type="ECO:0000256" key="8">
    <source>
        <dbReference type="ARBA" id="ARBA00022723"/>
    </source>
</evidence>
<keyword evidence="14 20" id="KW-0472">Membrane</keyword>
<dbReference type="PANTHER" id="PTHR43081:SF1">
    <property type="entry name" value="ADENYLATE CYCLASE, TERMINAL-DIFFERENTIATION SPECIFIC"/>
    <property type="match status" value="1"/>
</dbReference>
<dbReference type="VEuPathDB" id="TriTrypDB:TEOVI_000425700"/>
<dbReference type="RefSeq" id="XP_067083151.1">
    <property type="nucleotide sequence ID" value="XM_067227050.1"/>
</dbReference>
<evidence type="ECO:0000256" key="19">
    <source>
        <dbReference type="ARBA" id="ARBA00032637"/>
    </source>
</evidence>
<keyword evidence="24" id="KW-1185">Reference proteome</keyword>
<evidence type="ECO:0000256" key="16">
    <source>
        <dbReference type="ARBA" id="ARBA00023180"/>
    </source>
</evidence>
<dbReference type="GO" id="GO:0046872">
    <property type="term" value="F:metal ion binding"/>
    <property type="evidence" value="ECO:0007669"/>
    <property type="project" value="UniProtKB-KW"/>
</dbReference>